<evidence type="ECO:0000313" key="4">
    <source>
        <dbReference type="EMBL" id="KUG01817.1"/>
    </source>
</evidence>
<dbReference type="Pfam" id="PF00583">
    <property type="entry name" value="Acetyltransf_1"/>
    <property type="match status" value="2"/>
</dbReference>
<dbReference type="AlphaFoldDB" id="A0A0W8DZZ9"/>
<dbReference type="SUPFAM" id="SSF55729">
    <property type="entry name" value="Acyl-CoA N-acyltransferases (Nat)"/>
    <property type="match status" value="2"/>
</dbReference>
<feature type="domain" description="N-acetyltransferase" evidence="3">
    <location>
        <begin position="223"/>
        <end position="387"/>
    </location>
</feature>
<dbReference type="InterPro" id="IPR050769">
    <property type="entry name" value="NAT_camello-type"/>
</dbReference>
<feature type="signal peptide" evidence="2">
    <location>
        <begin position="1"/>
        <end position="19"/>
    </location>
</feature>
<proteinExistence type="predicted"/>
<dbReference type="GO" id="GO:0008080">
    <property type="term" value="F:N-acetyltransferase activity"/>
    <property type="evidence" value="ECO:0007669"/>
    <property type="project" value="InterPro"/>
</dbReference>
<organism evidence="4 5">
    <name type="scientific">Phytophthora nicotianae</name>
    <name type="common">Potato buckeye rot agent</name>
    <name type="synonym">Phytophthora parasitica</name>
    <dbReference type="NCBI Taxonomy" id="4792"/>
    <lineage>
        <taxon>Eukaryota</taxon>
        <taxon>Sar</taxon>
        <taxon>Stramenopiles</taxon>
        <taxon>Oomycota</taxon>
        <taxon>Peronosporomycetes</taxon>
        <taxon>Peronosporales</taxon>
        <taxon>Peronosporaceae</taxon>
        <taxon>Phytophthora</taxon>
    </lineage>
</organism>
<evidence type="ECO:0000256" key="1">
    <source>
        <dbReference type="ARBA" id="ARBA00022679"/>
    </source>
</evidence>
<dbReference type="PANTHER" id="PTHR13947">
    <property type="entry name" value="GNAT FAMILY N-ACETYLTRANSFERASE"/>
    <property type="match status" value="1"/>
</dbReference>
<evidence type="ECO:0000256" key="2">
    <source>
        <dbReference type="SAM" id="SignalP"/>
    </source>
</evidence>
<dbReference type="STRING" id="4790.A0A0W8DZZ9"/>
<gene>
    <name evidence="4" type="ORF">AM587_10015021</name>
</gene>
<accession>A0A0W8DZZ9</accession>
<dbReference type="InterPro" id="IPR016181">
    <property type="entry name" value="Acyl_CoA_acyltransferase"/>
</dbReference>
<name>A0A0W8DZZ9_PHYNI</name>
<dbReference type="EMBL" id="LNFO01000198">
    <property type="protein sequence ID" value="KUG01817.1"/>
    <property type="molecule type" value="Genomic_DNA"/>
</dbReference>
<dbReference type="InterPro" id="IPR000182">
    <property type="entry name" value="GNAT_dom"/>
</dbReference>
<evidence type="ECO:0000313" key="5">
    <source>
        <dbReference type="Proteomes" id="UP000052943"/>
    </source>
</evidence>
<dbReference type="OrthoDB" id="41532at2759"/>
<keyword evidence="1" id="KW-0808">Transferase</keyword>
<feature type="chain" id="PRO_5006942084" evidence="2">
    <location>
        <begin position="20"/>
        <end position="393"/>
    </location>
</feature>
<dbReference type="Gene3D" id="3.40.630.30">
    <property type="match status" value="2"/>
</dbReference>
<dbReference type="PANTHER" id="PTHR13947:SF37">
    <property type="entry name" value="LD18367P"/>
    <property type="match status" value="1"/>
</dbReference>
<dbReference type="Proteomes" id="UP000052943">
    <property type="component" value="Unassembled WGS sequence"/>
</dbReference>
<reference evidence="4 5" key="1">
    <citation type="submission" date="2015-11" db="EMBL/GenBank/DDBJ databases">
        <title>Genomes and virulence difference between two physiological races of Phytophthora nicotianae.</title>
        <authorList>
            <person name="Liu H."/>
            <person name="Ma X."/>
            <person name="Yu H."/>
            <person name="Fang D."/>
            <person name="Li Y."/>
            <person name="Wang X."/>
            <person name="Wang W."/>
            <person name="Dong Y."/>
            <person name="Xiao B."/>
        </authorList>
    </citation>
    <scope>NUCLEOTIDE SEQUENCE [LARGE SCALE GENOMIC DNA]</scope>
    <source>
        <strain evidence="5">race 0</strain>
    </source>
</reference>
<dbReference type="PROSITE" id="PS51186">
    <property type="entry name" value="GNAT"/>
    <property type="match status" value="2"/>
</dbReference>
<keyword evidence="2" id="KW-0732">Signal</keyword>
<evidence type="ECO:0000259" key="3">
    <source>
        <dbReference type="PROSITE" id="PS51186"/>
    </source>
</evidence>
<sequence>MIGSTSLLTSVVQLSVLMATVKQPEFCIRQYAPQDQEGVNAVFIDGCEFYRDSFPSHVQEHWTEFIQEGLDGDLSRILSAYIAPGGNFWVVTTPENSVHKVVGIVGLEDKGDGVGELRRMAVSSAFRRHGLGRRLVNELETWAKDHGFTKIFLMNGGPKEDARAFYRAIGYQDVGMKVVSVEPHVEVFQLAKQLPRLLKHQNAMAPIVSSTMSPKSVPDSAKIVVREFRSEDLPQVIQLFKDGMLHYPKSQQDPHLDDYIADSLKMDLSDIDGTYFKPGGNFWVATPRDDPTLVVGMVGLEAKPNKEGELRRMSVKCTRRRYGIGRLLISTLEKWASDRQFHKIWLTTGGVMEKARAFYISVGYSETEVIVIHEEPRFEVIMIEKVLAPAILA</sequence>
<protein>
    <submittedName>
        <fullName evidence="4">N-acetyltransferase CML2</fullName>
    </submittedName>
</protein>
<comment type="caution">
    <text evidence="4">The sequence shown here is derived from an EMBL/GenBank/DDBJ whole genome shotgun (WGS) entry which is preliminary data.</text>
</comment>
<dbReference type="CDD" id="cd04301">
    <property type="entry name" value="NAT_SF"/>
    <property type="match status" value="2"/>
</dbReference>
<feature type="domain" description="N-acetyltransferase" evidence="3">
    <location>
        <begin position="26"/>
        <end position="195"/>
    </location>
</feature>